<evidence type="ECO:0008006" key="3">
    <source>
        <dbReference type="Google" id="ProtNLM"/>
    </source>
</evidence>
<evidence type="ECO:0000313" key="1">
    <source>
        <dbReference type="EMBL" id="AFL89170.1"/>
    </source>
</evidence>
<dbReference type="AlphaFoldDB" id="I3ZIV2"/>
<keyword evidence="2" id="KW-1185">Reference proteome</keyword>
<proteinExistence type="predicted"/>
<reference evidence="1 2" key="1">
    <citation type="submission" date="2012-06" db="EMBL/GenBank/DDBJ databases">
        <title>Complete genome of Terriglobus roseus DSM 18391.</title>
        <authorList>
            <consortium name="US DOE Joint Genome Institute (JGI-PGF)"/>
            <person name="Lucas S."/>
            <person name="Copeland A."/>
            <person name="Lapidus A."/>
            <person name="Glavina del Rio T."/>
            <person name="Dalin E."/>
            <person name="Tice H."/>
            <person name="Bruce D."/>
            <person name="Goodwin L."/>
            <person name="Pitluck S."/>
            <person name="Peters L."/>
            <person name="Mikhailova N."/>
            <person name="Munk A.C.C."/>
            <person name="Kyrpides N."/>
            <person name="Mavromatis K."/>
            <person name="Ivanova N."/>
            <person name="Brettin T."/>
            <person name="Detter J.C."/>
            <person name="Han C."/>
            <person name="Larimer F."/>
            <person name="Land M."/>
            <person name="Hauser L."/>
            <person name="Markowitz V."/>
            <person name="Cheng J.-F."/>
            <person name="Hugenholtz P."/>
            <person name="Woyke T."/>
            <person name="Wu D."/>
            <person name="Brambilla E."/>
            <person name="Klenk H.-P."/>
            <person name="Eisen J.A."/>
        </authorList>
    </citation>
    <scope>NUCLEOTIDE SEQUENCE [LARGE SCALE GENOMIC DNA]</scope>
    <source>
        <strain evidence="2">DSM 18391 / NRRL B-41598 / KBS 63</strain>
    </source>
</reference>
<dbReference type="HOGENOM" id="CLU_1569907_0_0_0"/>
<dbReference type="KEGG" id="trs:Terro_2935"/>
<dbReference type="Proteomes" id="UP000006056">
    <property type="component" value="Chromosome"/>
</dbReference>
<protein>
    <recommendedName>
        <fullName evidence="3">Lipocalin-like domain-containing protein</fullName>
    </recommendedName>
</protein>
<gene>
    <name evidence="1" type="ordered locus">Terro_2935</name>
</gene>
<evidence type="ECO:0000313" key="2">
    <source>
        <dbReference type="Proteomes" id="UP000006056"/>
    </source>
</evidence>
<sequence>MKPLSAFCLSIIMLSPSLVRDADAASDPFLGRWILDPSASRYPADTCPKQMTIEMTREVRGVHYHSHTQPAIGEAFDVDYTAGYDGKPAMVTGTKGILLPVSLRREKNTVTATYKSAFQVAATSERVLSEDGRIMTITTISSDSQGVSVKVVGVYRRDKSATHQEVGGSS</sequence>
<dbReference type="eggNOG" id="ENOG5030NCR">
    <property type="taxonomic scope" value="Bacteria"/>
</dbReference>
<organism evidence="1 2">
    <name type="scientific">Terriglobus roseus (strain DSM 18391 / NRRL B-41598 / KBS 63)</name>
    <dbReference type="NCBI Taxonomy" id="926566"/>
    <lineage>
        <taxon>Bacteria</taxon>
        <taxon>Pseudomonadati</taxon>
        <taxon>Acidobacteriota</taxon>
        <taxon>Terriglobia</taxon>
        <taxon>Terriglobales</taxon>
        <taxon>Acidobacteriaceae</taxon>
        <taxon>Terriglobus</taxon>
    </lineage>
</organism>
<name>I3ZIV2_TERRK</name>
<dbReference type="EMBL" id="CP003379">
    <property type="protein sequence ID" value="AFL89170.1"/>
    <property type="molecule type" value="Genomic_DNA"/>
</dbReference>
<accession>I3ZIV2</accession>